<gene>
    <name evidence="1" type="ORF">C5468_14970</name>
</gene>
<proteinExistence type="predicted"/>
<dbReference type="AlphaFoldDB" id="A0A4R4J5D1"/>
<comment type="caution">
    <text evidence="1">The sequence shown here is derived from an EMBL/GenBank/DDBJ whole genome shotgun (WGS) entry which is preliminary data.</text>
</comment>
<evidence type="ECO:0000313" key="1">
    <source>
        <dbReference type="EMBL" id="TDB48804.1"/>
    </source>
</evidence>
<dbReference type="GO" id="GO:0004519">
    <property type="term" value="F:endonuclease activity"/>
    <property type="evidence" value="ECO:0007669"/>
    <property type="project" value="InterPro"/>
</dbReference>
<evidence type="ECO:0000313" key="2">
    <source>
        <dbReference type="Proteomes" id="UP000295550"/>
    </source>
</evidence>
<dbReference type="GO" id="GO:0003723">
    <property type="term" value="F:RNA binding"/>
    <property type="evidence" value="ECO:0007669"/>
    <property type="project" value="InterPro"/>
</dbReference>
<protein>
    <submittedName>
        <fullName evidence="1">Uncharacterized protein</fullName>
    </submittedName>
</protein>
<dbReference type="EMBL" id="PUJX01000015">
    <property type="protein sequence ID" value="TDB48804.1"/>
    <property type="molecule type" value="Genomic_DNA"/>
</dbReference>
<name>A0A4R4J5D1_PHOLU</name>
<organism evidence="1 2">
    <name type="scientific">Photorhabdus luminescens subsp. mexicana</name>
    <dbReference type="NCBI Taxonomy" id="2100167"/>
    <lineage>
        <taxon>Bacteria</taxon>
        <taxon>Pseudomonadati</taxon>
        <taxon>Pseudomonadota</taxon>
        <taxon>Gammaproteobacteria</taxon>
        <taxon>Enterobacterales</taxon>
        <taxon>Morganellaceae</taxon>
        <taxon>Photorhabdus</taxon>
    </lineage>
</organism>
<accession>A0A4R4J5D1</accession>
<reference evidence="1 2" key="1">
    <citation type="journal article" date="2019" name="Int. J. Syst. Evol. Microbiol.">
        <title>Photorhabdus khanii subsp. guanajuatensis subsp. nov., isolated from Heterorhabditis atacamensis, and Photorhabdus luminescens subsp. mexicana subsp. nov., isolated from Heterorhabditis mexicana entomopathogenic nematodes.</title>
        <authorList>
            <person name="Machado R.A.R."/>
            <person name="Bruno P."/>
            <person name="Arce C.C.M."/>
            <person name="Liechti N."/>
            <person name="Kohler A."/>
            <person name="Bernal J."/>
            <person name="Bruggmann R."/>
            <person name="Turlings T.C.J."/>
        </authorList>
    </citation>
    <scope>NUCLEOTIDE SEQUENCE [LARGE SCALE GENOMIC DNA]</scope>
    <source>
        <strain evidence="1 2">MEX47-22</strain>
    </source>
</reference>
<dbReference type="Proteomes" id="UP000295550">
    <property type="component" value="Unassembled WGS sequence"/>
</dbReference>
<dbReference type="InterPro" id="IPR018669">
    <property type="entry name" value="Toxin_HigB"/>
</dbReference>
<dbReference type="Pfam" id="PF09907">
    <property type="entry name" value="HigB_toxin"/>
    <property type="match status" value="1"/>
</dbReference>
<sequence length="41" mass="4942">MKGNNYRLIVCIFYPIGWMYVKFVRIHQEYDAIDANTIESE</sequence>
<dbReference type="GO" id="GO:0110001">
    <property type="term" value="C:toxin-antitoxin complex"/>
    <property type="evidence" value="ECO:0007669"/>
    <property type="project" value="InterPro"/>
</dbReference>